<evidence type="ECO:0000256" key="1">
    <source>
        <dbReference type="SAM" id="Phobius"/>
    </source>
</evidence>
<proteinExistence type="predicted"/>
<name>A0ABR7BRD4_9ACTN</name>
<dbReference type="RefSeq" id="WP_186938628.1">
    <property type="nucleotide sequence ID" value="NZ_JACOOA010000003.1"/>
</dbReference>
<comment type="caution">
    <text evidence="2">The sequence shown here is derived from an EMBL/GenBank/DDBJ whole genome shotgun (WGS) entry which is preliminary data.</text>
</comment>
<keyword evidence="1" id="KW-0472">Membrane</keyword>
<evidence type="ECO:0008006" key="4">
    <source>
        <dbReference type="Google" id="ProtNLM"/>
    </source>
</evidence>
<accession>A0ABR7BRD4</accession>
<feature type="transmembrane region" description="Helical" evidence="1">
    <location>
        <begin position="58"/>
        <end position="79"/>
    </location>
</feature>
<dbReference type="EMBL" id="JACOOA010000003">
    <property type="protein sequence ID" value="MBC5584166.1"/>
    <property type="molecule type" value="Genomic_DNA"/>
</dbReference>
<evidence type="ECO:0000313" key="2">
    <source>
        <dbReference type="EMBL" id="MBC5584166.1"/>
    </source>
</evidence>
<reference evidence="2 3" key="1">
    <citation type="submission" date="2020-08" db="EMBL/GenBank/DDBJ databases">
        <title>Genome public.</title>
        <authorList>
            <person name="Liu C."/>
            <person name="Sun Q."/>
        </authorList>
    </citation>
    <scope>NUCLEOTIDE SEQUENCE [LARGE SCALE GENOMIC DNA]</scope>
    <source>
        <strain evidence="2 3">NSJ-70</strain>
    </source>
</reference>
<evidence type="ECO:0000313" key="3">
    <source>
        <dbReference type="Proteomes" id="UP000622448"/>
    </source>
</evidence>
<gene>
    <name evidence="2" type="ORF">H8S61_08160</name>
</gene>
<protein>
    <recommendedName>
        <fullName evidence="4">DUF4179 domain-containing protein</fullName>
    </recommendedName>
</protein>
<organism evidence="2 3">
    <name type="scientific">Eggerthella hominis</name>
    <dbReference type="NCBI Taxonomy" id="2763043"/>
    <lineage>
        <taxon>Bacteria</taxon>
        <taxon>Bacillati</taxon>
        <taxon>Actinomycetota</taxon>
        <taxon>Coriobacteriia</taxon>
        <taxon>Eggerthellales</taxon>
        <taxon>Eggerthellaceae</taxon>
        <taxon>Eggerthella</taxon>
    </lineage>
</organism>
<keyword evidence="1" id="KW-1133">Transmembrane helix</keyword>
<dbReference type="Proteomes" id="UP000622448">
    <property type="component" value="Unassembled WGS sequence"/>
</dbReference>
<sequence length="342" mass="37839">MTEHRNPSHRPTMDDYRAMMRDTHTSDQLKDAVLDEARARRRRGAPGAMPRRRPAKPVAVAACLILAVGLGAVGMAFGLPSSLHATLFGAVDGASPNSFALAAYATENPEGASGTTVTLDSRDFTGGGGYSGPWYNPADDTFWSDEWAGYKYHFLVNCVGNNIETVTYEIAGERSYFETIDQTLTDEQRKNGAHTYRYTKTVTFDYDHQESADGDRIVEIYIGFPLSDSGLEAHRLLMSERDSKEVDRQLSVSIEESAAKEMASSKLNLTATFADGSTQMKSYVIAPVPDFTERYLAYYDAREAFRDVEPPARGASDEEVADFLSQMPPMPKLYTITEIVEE</sequence>
<keyword evidence="3" id="KW-1185">Reference proteome</keyword>
<keyword evidence="1" id="KW-0812">Transmembrane</keyword>